<reference evidence="2 3" key="1">
    <citation type="submission" date="2016-04" db="EMBL/GenBank/DDBJ databases">
        <title>Genome analyses suggest a sexual origin of heterokaryosis in a supposedly ancient asexual fungus.</title>
        <authorList>
            <person name="Ropars J."/>
            <person name="Sedzielewska K."/>
            <person name="Noel J."/>
            <person name="Charron P."/>
            <person name="Farinelli L."/>
            <person name="Marton T."/>
            <person name="Kruger M."/>
            <person name="Pelin A."/>
            <person name="Brachmann A."/>
            <person name="Corradi N."/>
        </authorList>
    </citation>
    <scope>NUCLEOTIDE SEQUENCE [LARGE SCALE GENOMIC DNA]</scope>
    <source>
        <strain evidence="2 3">C2</strain>
    </source>
</reference>
<evidence type="ECO:0000256" key="1">
    <source>
        <dbReference type="SAM" id="MobiDB-lite"/>
    </source>
</evidence>
<comment type="caution">
    <text evidence="2">The sequence shown here is derived from an EMBL/GenBank/DDBJ whole genome shotgun (WGS) entry which is preliminary data.</text>
</comment>
<reference evidence="2 3" key="2">
    <citation type="submission" date="2017-10" db="EMBL/GenBank/DDBJ databases">
        <title>Extensive intraspecific genome diversity in a model arbuscular mycorrhizal fungus.</title>
        <authorList>
            <person name="Chen E.C.H."/>
            <person name="Morin E."/>
            <person name="Baudet D."/>
            <person name="Noel J."/>
            <person name="Ndikumana S."/>
            <person name="Charron P."/>
            <person name="St-Onge C."/>
            <person name="Giorgi J."/>
            <person name="Grigoriev I.V."/>
            <person name="Roux C."/>
            <person name="Martin F.M."/>
            <person name="Corradi N."/>
        </authorList>
    </citation>
    <scope>NUCLEOTIDE SEQUENCE [LARGE SCALE GENOMIC DNA]</scope>
    <source>
        <strain evidence="2 3">C2</strain>
    </source>
</reference>
<dbReference type="EMBL" id="LLXL01002982">
    <property type="protein sequence ID" value="PKK59588.1"/>
    <property type="molecule type" value="Genomic_DNA"/>
</dbReference>
<evidence type="ECO:0000313" key="2">
    <source>
        <dbReference type="EMBL" id="PKK59588.1"/>
    </source>
</evidence>
<accession>A0A2N1MD63</accession>
<dbReference type="Proteomes" id="UP000233469">
    <property type="component" value="Unassembled WGS sequence"/>
</dbReference>
<sequence>MDLELLSYDKGLWEYAMNITPKLKNSSRPKSLPKSSYLPYSSLPPPTYISSRDSGTDCIVASTLVGIY</sequence>
<feature type="region of interest" description="Disordered" evidence="1">
    <location>
        <begin position="24"/>
        <end position="53"/>
    </location>
</feature>
<proteinExistence type="predicted"/>
<organism evidence="2 3">
    <name type="scientific">Rhizophagus irregularis</name>
    <dbReference type="NCBI Taxonomy" id="588596"/>
    <lineage>
        <taxon>Eukaryota</taxon>
        <taxon>Fungi</taxon>
        <taxon>Fungi incertae sedis</taxon>
        <taxon>Mucoromycota</taxon>
        <taxon>Glomeromycotina</taxon>
        <taxon>Glomeromycetes</taxon>
        <taxon>Glomerales</taxon>
        <taxon>Glomeraceae</taxon>
        <taxon>Rhizophagus</taxon>
    </lineage>
</organism>
<dbReference type="AlphaFoldDB" id="A0A2N1MD63"/>
<name>A0A2N1MD63_9GLOM</name>
<protein>
    <submittedName>
        <fullName evidence="2">Uncharacterized protein</fullName>
    </submittedName>
</protein>
<feature type="compositionally biased region" description="Low complexity" evidence="1">
    <location>
        <begin position="24"/>
        <end position="41"/>
    </location>
</feature>
<gene>
    <name evidence="2" type="ORF">RhiirC2_794636</name>
</gene>
<evidence type="ECO:0000313" key="3">
    <source>
        <dbReference type="Proteomes" id="UP000233469"/>
    </source>
</evidence>